<dbReference type="CDD" id="cd05325">
    <property type="entry name" value="carb_red_sniffer_like_SDR_c"/>
    <property type="match status" value="1"/>
</dbReference>
<dbReference type="PANTHER" id="PTHR45458">
    <property type="entry name" value="SHORT-CHAIN DEHYDROGENASE/REDUCTASE SDR"/>
    <property type="match status" value="1"/>
</dbReference>
<gene>
    <name evidence="1" type="ORF">FIBRA_07270</name>
</gene>
<sequence>MTSYLVTGASRGIGLAMVEKLLQNPSNFVIAAARHPNRSEDLQSLRTKYGDERLTTLILDYADPASTTAAAERASMLLPNGLDYLVSNAGVALQSGETFDTIDLEVFEEELRINTIAPVRVVRAFLPLVRKGKGRKVVFITSRLGSLELAPNFGALSVTYSTTKAALNFIARRWAPVLKQEGIATVLIHPGWVETDMGDELTDWMKDHLPERRKISVDQSATDCLKVIQDSKCENAIKLYSHDGTTVPL</sequence>
<dbReference type="OrthoDB" id="9876299at2759"/>
<dbReference type="AlphaFoldDB" id="J4H4I7"/>
<dbReference type="Pfam" id="PF00106">
    <property type="entry name" value="adh_short"/>
    <property type="match status" value="1"/>
</dbReference>
<reference evidence="1 2" key="1">
    <citation type="journal article" date="2012" name="Appl. Environ. Microbiol.">
        <title>Short-read sequencing for genomic analysis of the brown rot fungus Fibroporia radiculosa.</title>
        <authorList>
            <person name="Tang J.D."/>
            <person name="Perkins A.D."/>
            <person name="Sonstegard T.S."/>
            <person name="Schroeder S.G."/>
            <person name="Burgess S.C."/>
            <person name="Diehl S.V."/>
        </authorList>
    </citation>
    <scope>NUCLEOTIDE SEQUENCE [LARGE SCALE GENOMIC DNA]</scope>
    <source>
        <strain evidence="1 2">TFFH 294</strain>
    </source>
</reference>
<dbReference type="InterPro" id="IPR052184">
    <property type="entry name" value="SDR_enzymes"/>
</dbReference>
<dbReference type="PANTHER" id="PTHR45458:SF3">
    <property type="entry name" value="CHAIN DEHYDROGENASE (ATSC), PUTATIVE-RELATED"/>
    <property type="match status" value="1"/>
</dbReference>
<dbReference type="HOGENOM" id="CLU_010194_9_1_1"/>
<dbReference type="GO" id="GO:0016616">
    <property type="term" value="F:oxidoreductase activity, acting on the CH-OH group of donors, NAD or NADP as acceptor"/>
    <property type="evidence" value="ECO:0007669"/>
    <property type="project" value="TreeGrafter"/>
</dbReference>
<evidence type="ECO:0000313" key="2">
    <source>
        <dbReference type="Proteomes" id="UP000006352"/>
    </source>
</evidence>
<dbReference type="PRINTS" id="PR00081">
    <property type="entry name" value="GDHRDH"/>
</dbReference>
<organism evidence="1 2">
    <name type="scientific">Fibroporia radiculosa</name>
    <dbReference type="NCBI Taxonomy" id="599839"/>
    <lineage>
        <taxon>Eukaryota</taxon>
        <taxon>Fungi</taxon>
        <taxon>Dikarya</taxon>
        <taxon>Basidiomycota</taxon>
        <taxon>Agaricomycotina</taxon>
        <taxon>Agaricomycetes</taxon>
        <taxon>Polyporales</taxon>
        <taxon>Fibroporiaceae</taxon>
        <taxon>Fibroporia</taxon>
    </lineage>
</organism>
<dbReference type="Gene3D" id="3.40.50.720">
    <property type="entry name" value="NAD(P)-binding Rossmann-like Domain"/>
    <property type="match status" value="1"/>
</dbReference>
<keyword evidence="2" id="KW-1185">Reference proteome</keyword>
<accession>J4H4I7</accession>
<name>J4H4I7_9APHY</name>
<dbReference type="InParanoid" id="J4H4I7"/>
<dbReference type="RefSeq" id="XP_012184347.1">
    <property type="nucleotide sequence ID" value="XM_012328957.1"/>
</dbReference>
<dbReference type="EMBL" id="HE797178">
    <property type="protein sequence ID" value="CCM05064.1"/>
    <property type="molecule type" value="Genomic_DNA"/>
</dbReference>
<dbReference type="InterPro" id="IPR036291">
    <property type="entry name" value="NAD(P)-bd_dom_sf"/>
</dbReference>
<evidence type="ECO:0000313" key="1">
    <source>
        <dbReference type="EMBL" id="CCM05064.1"/>
    </source>
</evidence>
<dbReference type="InterPro" id="IPR002347">
    <property type="entry name" value="SDR_fam"/>
</dbReference>
<dbReference type="FunCoup" id="J4H4I7">
    <property type="interactions" value="97"/>
</dbReference>
<dbReference type="GeneID" id="24099975"/>
<protein>
    <recommendedName>
        <fullName evidence="3">Ketoreductase (KR) domain-containing protein</fullName>
    </recommendedName>
</protein>
<evidence type="ECO:0008006" key="3">
    <source>
        <dbReference type="Google" id="ProtNLM"/>
    </source>
</evidence>
<proteinExistence type="predicted"/>
<dbReference type="Proteomes" id="UP000006352">
    <property type="component" value="Unassembled WGS sequence"/>
</dbReference>
<dbReference type="SUPFAM" id="SSF51735">
    <property type="entry name" value="NAD(P)-binding Rossmann-fold domains"/>
    <property type="match status" value="1"/>
</dbReference>